<organism evidence="1 2">
    <name type="scientific">Ceratopteris richardii</name>
    <name type="common">Triangle waterfern</name>
    <dbReference type="NCBI Taxonomy" id="49495"/>
    <lineage>
        <taxon>Eukaryota</taxon>
        <taxon>Viridiplantae</taxon>
        <taxon>Streptophyta</taxon>
        <taxon>Embryophyta</taxon>
        <taxon>Tracheophyta</taxon>
        <taxon>Polypodiopsida</taxon>
        <taxon>Polypodiidae</taxon>
        <taxon>Polypodiales</taxon>
        <taxon>Pteridineae</taxon>
        <taxon>Pteridaceae</taxon>
        <taxon>Parkerioideae</taxon>
        <taxon>Ceratopteris</taxon>
    </lineage>
</organism>
<protein>
    <submittedName>
        <fullName evidence="1">Uncharacterized protein</fullName>
    </submittedName>
</protein>
<dbReference type="AlphaFoldDB" id="A0A8T2UPC0"/>
<proteinExistence type="predicted"/>
<dbReference type="Proteomes" id="UP000825935">
    <property type="component" value="Chromosome 5"/>
</dbReference>
<name>A0A8T2UPC0_CERRI</name>
<sequence>MAALPIMGGLVPSKSILPSFYRVRFPSVHPSALLVPSQRAASVTRMGLKVVHTYDSSFELMPECEASLQRLLSSDAFRRQVAEQVSEESNEKSGIEFQFTGKLFQPVPWSVTTRHGMPQEFEVYLNNPEYAIINVPPNFMFQAKVFKPSRLCAIFKKTATL</sequence>
<reference evidence="1" key="1">
    <citation type="submission" date="2021-08" db="EMBL/GenBank/DDBJ databases">
        <title>WGS assembly of Ceratopteris richardii.</title>
        <authorList>
            <person name="Marchant D.B."/>
            <person name="Chen G."/>
            <person name="Jenkins J."/>
            <person name="Shu S."/>
            <person name="Leebens-Mack J."/>
            <person name="Grimwood J."/>
            <person name="Schmutz J."/>
            <person name="Soltis P."/>
            <person name="Soltis D."/>
            <person name="Chen Z.-H."/>
        </authorList>
    </citation>
    <scope>NUCLEOTIDE SEQUENCE</scope>
    <source>
        <strain evidence="1">Whitten #5841</strain>
        <tissue evidence="1">Leaf</tissue>
    </source>
</reference>
<dbReference type="OMA" id="NFMFQAK"/>
<dbReference type="EMBL" id="CM035410">
    <property type="protein sequence ID" value="KAH7437947.1"/>
    <property type="molecule type" value="Genomic_DNA"/>
</dbReference>
<gene>
    <name evidence="1" type="ORF">KP509_05G097000</name>
</gene>
<comment type="caution">
    <text evidence="1">The sequence shown here is derived from an EMBL/GenBank/DDBJ whole genome shotgun (WGS) entry which is preliminary data.</text>
</comment>
<accession>A0A8T2UPC0</accession>
<keyword evidence="2" id="KW-1185">Reference proteome</keyword>
<dbReference type="OrthoDB" id="507949at2759"/>
<evidence type="ECO:0000313" key="1">
    <source>
        <dbReference type="EMBL" id="KAH7437947.1"/>
    </source>
</evidence>
<evidence type="ECO:0000313" key="2">
    <source>
        <dbReference type="Proteomes" id="UP000825935"/>
    </source>
</evidence>